<evidence type="ECO:0000256" key="3">
    <source>
        <dbReference type="ARBA" id="ARBA00048782"/>
    </source>
</evidence>
<name>A0A2M8LBP4_9BACT</name>
<dbReference type="NCBIfam" id="TIGR00401">
    <property type="entry name" value="msrA"/>
    <property type="match status" value="1"/>
</dbReference>
<dbReference type="HAMAP" id="MF_01401">
    <property type="entry name" value="MsrA"/>
    <property type="match status" value="1"/>
</dbReference>
<feature type="active site" evidence="4">
    <location>
        <position position="15"/>
    </location>
</feature>
<organism evidence="6 7">
    <name type="scientific">Candidatus Taylorbacteria bacterium CG10_big_fil_rev_8_21_14_0_10_41_48</name>
    <dbReference type="NCBI Taxonomy" id="1975024"/>
    <lineage>
        <taxon>Bacteria</taxon>
        <taxon>Candidatus Tayloriibacteriota</taxon>
    </lineage>
</organism>
<evidence type="ECO:0000259" key="5">
    <source>
        <dbReference type="Pfam" id="PF01625"/>
    </source>
</evidence>
<dbReference type="GO" id="GO:0008113">
    <property type="term" value="F:peptide-methionine (S)-S-oxide reductase activity"/>
    <property type="evidence" value="ECO:0007669"/>
    <property type="project" value="UniProtKB-UniRule"/>
</dbReference>
<dbReference type="Gene3D" id="3.30.1060.10">
    <property type="entry name" value="Peptide methionine sulphoxide reductase MsrA"/>
    <property type="match status" value="1"/>
</dbReference>
<dbReference type="EMBL" id="PFEQ01000013">
    <property type="protein sequence ID" value="PJE74042.1"/>
    <property type="molecule type" value="Genomic_DNA"/>
</dbReference>
<comment type="catalytic activity">
    <reaction evidence="3 4">
        <text>[thioredoxin]-disulfide + L-methionine + H2O = L-methionine (S)-S-oxide + [thioredoxin]-dithiol</text>
        <dbReference type="Rhea" id="RHEA:19993"/>
        <dbReference type="Rhea" id="RHEA-COMP:10698"/>
        <dbReference type="Rhea" id="RHEA-COMP:10700"/>
        <dbReference type="ChEBI" id="CHEBI:15377"/>
        <dbReference type="ChEBI" id="CHEBI:29950"/>
        <dbReference type="ChEBI" id="CHEBI:50058"/>
        <dbReference type="ChEBI" id="CHEBI:57844"/>
        <dbReference type="ChEBI" id="CHEBI:58772"/>
        <dbReference type="EC" id="1.8.4.11"/>
    </reaction>
</comment>
<gene>
    <name evidence="4 6" type="primary">msrA</name>
    <name evidence="6" type="ORF">COV01_03000</name>
</gene>
<comment type="function">
    <text evidence="4">Has an important function as a repair enzyme for proteins that have been inactivated by oxidation. Catalyzes the reversible oxidation-reduction of methionine sulfoxide in proteins to methionine.</text>
</comment>
<dbReference type="SUPFAM" id="SSF55068">
    <property type="entry name" value="Peptide methionine sulfoxide reductase"/>
    <property type="match status" value="1"/>
</dbReference>
<evidence type="ECO:0000313" key="7">
    <source>
        <dbReference type="Proteomes" id="UP000228700"/>
    </source>
</evidence>
<dbReference type="GO" id="GO:0033744">
    <property type="term" value="F:L-methionine:thioredoxin-disulfide S-oxidoreductase activity"/>
    <property type="evidence" value="ECO:0007669"/>
    <property type="project" value="RHEA"/>
</dbReference>
<proteinExistence type="inferred from homology"/>
<dbReference type="Pfam" id="PF01625">
    <property type="entry name" value="PMSR"/>
    <property type="match status" value="1"/>
</dbReference>
<dbReference type="InterPro" id="IPR002569">
    <property type="entry name" value="Met_Sox_Rdtase_MsrA_dom"/>
</dbReference>
<dbReference type="Proteomes" id="UP000228700">
    <property type="component" value="Unassembled WGS sequence"/>
</dbReference>
<evidence type="ECO:0000256" key="1">
    <source>
        <dbReference type="ARBA" id="ARBA00023002"/>
    </source>
</evidence>
<dbReference type="InterPro" id="IPR036509">
    <property type="entry name" value="Met_Sox_Rdtase_MsrA_sf"/>
</dbReference>
<protein>
    <recommendedName>
        <fullName evidence="4">Peptide methionine sulfoxide reductase MsrA</fullName>
        <shortName evidence="4">Protein-methionine-S-oxide reductase</shortName>
        <ecNumber evidence="4">1.8.4.11</ecNumber>
    </recommendedName>
    <alternativeName>
        <fullName evidence="4">Peptide-methionine (S)-S-oxide reductase</fullName>
        <shortName evidence="4">Peptide Met(O) reductase</shortName>
    </alternativeName>
</protein>
<feature type="domain" description="Peptide methionine sulphoxide reductase MsrA" evidence="5">
    <location>
        <begin position="9"/>
        <end position="161"/>
    </location>
</feature>
<evidence type="ECO:0000256" key="4">
    <source>
        <dbReference type="HAMAP-Rule" id="MF_01401"/>
    </source>
</evidence>
<dbReference type="AlphaFoldDB" id="A0A2M8LBP4"/>
<accession>A0A2M8LBP4</accession>
<dbReference type="EC" id="1.8.4.11" evidence="4"/>
<evidence type="ECO:0000256" key="2">
    <source>
        <dbReference type="ARBA" id="ARBA00047806"/>
    </source>
</evidence>
<keyword evidence="1 4" id="KW-0560">Oxidoreductase</keyword>
<comment type="caution">
    <text evidence="6">The sequence shown here is derived from an EMBL/GenBank/DDBJ whole genome shotgun (WGS) entry which is preliminary data.</text>
</comment>
<reference evidence="7" key="1">
    <citation type="submission" date="2017-09" db="EMBL/GenBank/DDBJ databases">
        <title>Depth-based differentiation of microbial function through sediment-hosted aquifers and enrichment of novel symbionts in the deep terrestrial subsurface.</title>
        <authorList>
            <person name="Probst A.J."/>
            <person name="Ladd B."/>
            <person name="Jarett J.K."/>
            <person name="Geller-Mcgrath D.E."/>
            <person name="Sieber C.M.K."/>
            <person name="Emerson J.B."/>
            <person name="Anantharaman K."/>
            <person name="Thomas B.C."/>
            <person name="Malmstrom R."/>
            <person name="Stieglmeier M."/>
            <person name="Klingl A."/>
            <person name="Woyke T."/>
            <person name="Ryan C.M."/>
            <person name="Banfield J.F."/>
        </authorList>
    </citation>
    <scope>NUCLEOTIDE SEQUENCE [LARGE SCALE GENOMIC DNA]</scope>
</reference>
<comment type="catalytic activity">
    <reaction evidence="2 4">
        <text>L-methionyl-[protein] + [thioredoxin]-disulfide + H2O = L-methionyl-(S)-S-oxide-[protein] + [thioredoxin]-dithiol</text>
        <dbReference type="Rhea" id="RHEA:14217"/>
        <dbReference type="Rhea" id="RHEA-COMP:10698"/>
        <dbReference type="Rhea" id="RHEA-COMP:10700"/>
        <dbReference type="Rhea" id="RHEA-COMP:12313"/>
        <dbReference type="Rhea" id="RHEA-COMP:12315"/>
        <dbReference type="ChEBI" id="CHEBI:15377"/>
        <dbReference type="ChEBI" id="CHEBI:16044"/>
        <dbReference type="ChEBI" id="CHEBI:29950"/>
        <dbReference type="ChEBI" id="CHEBI:44120"/>
        <dbReference type="ChEBI" id="CHEBI:50058"/>
        <dbReference type="EC" id="1.8.4.11"/>
    </reaction>
</comment>
<dbReference type="PANTHER" id="PTHR43774">
    <property type="entry name" value="PEPTIDE METHIONINE SULFOXIDE REDUCTASE"/>
    <property type="match status" value="1"/>
</dbReference>
<sequence>MDSQKKEVVVFGGGCFWCTESVFKMMRGVLSVVPGYSGGTVPNPTYEQVSGGNTGHAECVKIEYDPAIVHYSDLLTVFFGSHDPTTKNRQGADVGTQYRSVIFYTTHLQKIEVEKFINNINASNEMGAPIVTEVESLGVFYEAENYHHDYFEHNSSNPYCEVIINPKLEKVQRRFSVLLNDTNKLQ</sequence>
<evidence type="ECO:0000313" key="6">
    <source>
        <dbReference type="EMBL" id="PJE74042.1"/>
    </source>
</evidence>
<dbReference type="PANTHER" id="PTHR43774:SF1">
    <property type="entry name" value="PEPTIDE METHIONINE SULFOXIDE REDUCTASE MSRA 2"/>
    <property type="match status" value="1"/>
</dbReference>
<comment type="similarity">
    <text evidence="4">Belongs to the MsrA Met sulfoxide reductase family.</text>
</comment>